<dbReference type="FunFam" id="1.10.287.110:FF:000171">
    <property type="entry name" value="Related to PAM16-Presequence translocase-Associated Motor"/>
    <property type="match status" value="1"/>
</dbReference>
<keyword evidence="6" id="KW-0999">Mitochondrion inner membrane</keyword>
<dbReference type="EMBL" id="LT795062">
    <property type="protein sequence ID" value="SJX63777.1"/>
    <property type="molecule type" value="Genomic_DNA"/>
</dbReference>
<dbReference type="InterPro" id="IPR005341">
    <property type="entry name" value="Tim16"/>
</dbReference>
<dbReference type="GO" id="GO:0005744">
    <property type="term" value="C:TIM23 mitochondrial import inner membrane translocase complex"/>
    <property type="evidence" value="ECO:0007669"/>
    <property type="project" value="InterPro"/>
</dbReference>
<keyword evidence="7" id="KW-0653">Protein transport</keyword>
<evidence type="ECO:0000256" key="2">
    <source>
        <dbReference type="ARBA" id="ARBA00008817"/>
    </source>
</evidence>
<comment type="similarity">
    <text evidence="2">Belongs to the TIM16/PAM16 family.</text>
</comment>
<gene>
    <name evidence="14" type="ORF">SRS1_14523</name>
</gene>
<proteinExistence type="inferred from homology"/>
<evidence type="ECO:0000256" key="9">
    <source>
        <dbReference type="ARBA" id="ARBA00023128"/>
    </source>
</evidence>
<accession>A0A2N8UFM1</accession>
<comment type="subcellular location">
    <subcellularLocation>
        <location evidence="1">Mitochondrion inner membrane</location>
        <topology evidence="1">Peripheral membrane protein</topology>
    </subcellularLocation>
</comment>
<evidence type="ECO:0000256" key="13">
    <source>
        <dbReference type="SAM" id="MobiDB-lite"/>
    </source>
</evidence>
<reference evidence="14 15" key="1">
    <citation type="submission" date="2017-02" db="EMBL/GenBank/DDBJ databases">
        <authorList>
            <person name="Peterson S.W."/>
        </authorList>
    </citation>
    <scope>NUCLEOTIDE SEQUENCE [LARGE SCALE GENOMIC DNA]</scope>
    <source>
        <strain evidence="14 15">SRS1_H2-8</strain>
    </source>
</reference>
<evidence type="ECO:0000256" key="7">
    <source>
        <dbReference type="ARBA" id="ARBA00022927"/>
    </source>
</evidence>
<evidence type="ECO:0000256" key="1">
    <source>
        <dbReference type="ARBA" id="ARBA00004637"/>
    </source>
</evidence>
<dbReference type="Pfam" id="PF03656">
    <property type="entry name" value="Pam16"/>
    <property type="match status" value="2"/>
</dbReference>
<dbReference type="InterPro" id="IPR036869">
    <property type="entry name" value="J_dom_sf"/>
</dbReference>
<keyword evidence="5" id="KW-0813">Transport</keyword>
<feature type="compositionally biased region" description="Basic and acidic residues" evidence="13">
    <location>
        <begin position="175"/>
        <end position="184"/>
    </location>
</feature>
<evidence type="ECO:0000256" key="4">
    <source>
        <dbReference type="ARBA" id="ARBA00020721"/>
    </source>
</evidence>
<feature type="compositionally biased region" description="Low complexity" evidence="13">
    <location>
        <begin position="165"/>
        <end position="174"/>
    </location>
</feature>
<dbReference type="GO" id="GO:0030150">
    <property type="term" value="P:protein import into mitochondrial matrix"/>
    <property type="evidence" value="ECO:0007669"/>
    <property type="project" value="InterPro"/>
</dbReference>
<evidence type="ECO:0000256" key="11">
    <source>
        <dbReference type="ARBA" id="ARBA00030422"/>
    </source>
</evidence>
<feature type="region of interest" description="Disordered" evidence="13">
    <location>
        <begin position="160"/>
        <end position="184"/>
    </location>
</feature>
<evidence type="ECO:0000256" key="3">
    <source>
        <dbReference type="ARBA" id="ARBA00013571"/>
    </source>
</evidence>
<evidence type="ECO:0000256" key="10">
    <source>
        <dbReference type="ARBA" id="ARBA00023136"/>
    </source>
</evidence>
<protein>
    <recommendedName>
        <fullName evidence="4">Mitochondrial import inner membrane translocase subunit TIM16</fullName>
    </recommendedName>
    <alternativeName>
        <fullName evidence="3">Mitochondrial import inner membrane translocase subunit tim16</fullName>
    </alternativeName>
    <alternativeName>
        <fullName evidence="11 12">Presequence translocated-associated motor subunit PAM16</fullName>
    </alternativeName>
</protein>
<dbReference type="AlphaFoldDB" id="A0A2N8UFM1"/>
<dbReference type="PANTHER" id="PTHR12388:SF0">
    <property type="entry name" value="MITOCHONDRIAL IMPORT INNER MEMBRANE TRANSLOCASE SUBUNIT TIM16"/>
    <property type="match status" value="1"/>
</dbReference>
<keyword evidence="8" id="KW-0811">Translocation</keyword>
<organism evidence="14 15">
    <name type="scientific">Sporisorium reilianum f. sp. reilianum</name>
    <dbReference type="NCBI Taxonomy" id="72559"/>
    <lineage>
        <taxon>Eukaryota</taxon>
        <taxon>Fungi</taxon>
        <taxon>Dikarya</taxon>
        <taxon>Basidiomycota</taxon>
        <taxon>Ustilaginomycotina</taxon>
        <taxon>Ustilaginomycetes</taxon>
        <taxon>Ustilaginales</taxon>
        <taxon>Ustilaginaceae</taxon>
        <taxon>Sporisorium</taxon>
    </lineage>
</organism>
<dbReference type="PANTHER" id="PTHR12388">
    <property type="entry name" value="MITOCHONDRIA ASSOCIATED GRANULOCYTE MACROPHAGE CSF SIGNALING MOLECULE"/>
    <property type="match status" value="1"/>
</dbReference>
<evidence type="ECO:0000313" key="15">
    <source>
        <dbReference type="Proteomes" id="UP000239563"/>
    </source>
</evidence>
<evidence type="ECO:0000256" key="6">
    <source>
        <dbReference type="ARBA" id="ARBA00022792"/>
    </source>
</evidence>
<name>A0A2N8UFM1_9BASI</name>
<sequence>MSLPKTLAQILFVGTQIVGKALLEAGRQAGRNARAGRVEASAAGAAGVGSGSAASPSDQLTRTHRMTLDEAKLILNLKQDLSAAGLGASASAPAAGAEGKSILNQVREAMVKNYDHLFATNAPPAPKGQKGGGAGSFYVQSKVVRARERIEAEWGLLDAGKKAEAGASEGAAAEGKADQANKSS</sequence>
<dbReference type="Proteomes" id="UP000239563">
    <property type="component" value="Chromosome IX"/>
</dbReference>
<evidence type="ECO:0000313" key="14">
    <source>
        <dbReference type="EMBL" id="SJX63777.1"/>
    </source>
</evidence>
<keyword evidence="9" id="KW-0496">Mitochondrion</keyword>
<evidence type="ECO:0000256" key="8">
    <source>
        <dbReference type="ARBA" id="ARBA00023010"/>
    </source>
</evidence>
<keyword evidence="10" id="KW-0472">Membrane</keyword>
<evidence type="ECO:0000256" key="12">
    <source>
        <dbReference type="ARBA" id="ARBA00031407"/>
    </source>
</evidence>
<dbReference type="Gene3D" id="1.10.287.110">
    <property type="entry name" value="DnaJ domain"/>
    <property type="match status" value="1"/>
</dbReference>
<evidence type="ECO:0000256" key="5">
    <source>
        <dbReference type="ARBA" id="ARBA00022448"/>
    </source>
</evidence>